<sequence length="190" mass="21570">METFTGQEVIERKPLQRVISNPEYTVTFVTTAAESGNRFSEMEIELRPGGGNGLHRHLNFTETFIPIEGALEVQIGRNKLLLEPGEQYTVPIGVAHNFANPGSKPIRFRVMIEPGHEGFEYSLRMLYGLANEGRSEIKTWDDLLRASVVLMISDMRLAGKQAFINPFLPMLYRLACRKGYDIDMVKKYCI</sequence>
<dbReference type="InterPro" id="IPR011051">
    <property type="entry name" value="RmlC_Cupin_sf"/>
</dbReference>
<protein>
    <submittedName>
        <fullName evidence="2">Mannose-6-phosphate isomerase-like protein (Cupin superfamily)</fullName>
    </submittedName>
</protein>
<name>A0A2P8GJV3_9BACT</name>
<dbReference type="EMBL" id="PYAS01000001">
    <property type="protein sequence ID" value="PSL34244.1"/>
    <property type="molecule type" value="Genomic_DNA"/>
</dbReference>
<evidence type="ECO:0000313" key="2">
    <source>
        <dbReference type="EMBL" id="PSL34244.1"/>
    </source>
</evidence>
<dbReference type="Gene3D" id="2.60.120.10">
    <property type="entry name" value="Jelly Rolls"/>
    <property type="match status" value="1"/>
</dbReference>
<dbReference type="OrthoDB" id="72027at2"/>
<comment type="caution">
    <text evidence="2">The sequence shown here is derived from an EMBL/GenBank/DDBJ whole genome shotgun (WGS) entry which is preliminary data.</text>
</comment>
<dbReference type="AlphaFoldDB" id="A0A2P8GJV3"/>
<proteinExistence type="predicted"/>
<dbReference type="RefSeq" id="WP_106593869.1">
    <property type="nucleotide sequence ID" value="NZ_PYAS01000001.1"/>
</dbReference>
<keyword evidence="3" id="KW-1185">Reference proteome</keyword>
<dbReference type="InterPro" id="IPR014710">
    <property type="entry name" value="RmlC-like_jellyroll"/>
</dbReference>
<organism evidence="2 3">
    <name type="scientific">Dyadobacter jiangsuensis</name>
    <dbReference type="NCBI Taxonomy" id="1591085"/>
    <lineage>
        <taxon>Bacteria</taxon>
        <taxon>Pseudomonadati</taxon>
        <taxon>Bacteroidota</taxon>
        <taxon>Cytophagia</taxon>
        <taxon>Cytophagales</taxon>
        <taxon>Spirosomataceae</taxon>
        <taxon>Dyadobacter</taxon>
    </lineage>
</organism>
<gene>
    <name evidence="2" type="ORF">CLV60_101613</name>
</gene>
<evidence type="ECO:0000313" key="3">
    <source>
        <dbReference type="Proteomes" id="UP000241964"/>
    </source>
</evidence>
<evidence type="ECO:0000259" key="1">
    <source>
        <dbReference type="Pfam" id="PF07883"/>
    </source>
</evidence>
<dbReference type="SUPFAM" id="SSF51182">
    <property type="entry name" value="RmlC-like cupins"/>
    <property type="match status" value="1"/>
</dbReference>
<dbReference type="PANTHER" id="PTHR36440">
    <property type="entry name" value="PUTATIVE (AFU_ORTHOLOGUE AFUA_8G07350)-RELATED"/>
    <property type="match status" value="1"/>
</dbReference>
<keyword evidence="2" id="KW-0413">Isomerase</keyword>
<dbReference type="InterPro" id="IPR053146">
    <property type="entry name" value="QDO-like"/>
</dbReference>
<dbReference type="GO" id="GO:0016853">
    <property type="term" value="F:isomerase activity"/>
    <property type="evidence" value="ECO:0007669"/>
    <property type="project" value="UniProtKB-KW"/>
</dbReference>
<dbReference type="Pfam" id="PF07883">
    <property type="entry name" value="Cupin_2"/>
    <property type="match status" value="1"/>
</dbReference>
<reference evidence="2 3" key="1">
    <citation type="submission" date="2018-03" db="EMBL/GenBank/DDBJ databases">
        <title>Genomic Encyclopedia of Archaeal and Bacterial Type Strains, Phase II (KMG-II): from individual species to whole genera.</title>
        <authorList>
            <person name="Goeker M."/>
        </authorList>
    </citation>
    <scope>NUCLEOTIDE SEQUENCE [LARGE SCALE GENOMIC DNA]</scope>
    <source>
        <strain evidence="2 3">DSM 29057</strain>
    </source>
</reference>
<dbReference type="InterPro" id="IPR013096">
    <property type="entry name" value="Cupin_2"/>
</dbReference>
<accession>A0A2P8GJV3</accession>
<dbReference type="Proteomes" id="UP000241964">
    <property type="component" value="Unassembled WGS sequence"/>
</dbReference>
<dbReference type="PANTHER" id="PTHR36440:SF1">
    <property type="entry name" value="PUTATIVE (AFU_ORTHOLOGUE AFUA_8G07350)-RELATED"/>
    <property type="match status" value="1"/>
</dbReference>
<feature type="domain" description="Cupin type-2" evidence="1">
    <location>
        <begin position="43"/>
        <end position="108"/>
    </location>
</feature>